<comment type="caution">
    <text evidence="3">The sequence shown here is derived from an EMBL/GenBank/DDBJ whole genome shotgun (WGS) entry which is preliminary data.</text>
</comment>
<dbReference type="FunFam" id="1.10.238.10:FF:000527">
    <property type="entry name" value="Calmodulin-3"/>
    <property type="match status" value="1"/>
</dbReference>
<keyword evidence="1" id="KW-0677">Repeat</keyword>
<dbReference type="AlphaFoldDB" id="A0A0C2NA20"/>
<dbReference type="InterPro" id="IPR050230">
    <property type="entry name" value="CALM/Myosin/TropC-like"/>
</dbReference>
<gene>
    <name evidence="3" type="ORF">RF11_09793</name>
</gene>
<evidence type="ECO:0000256" key="1">
    <source>
        <dbReference type="ARBA" id="ARBA00022737"/>
    </source>
</evidence>
<dbReference type="CDD" id="cd00051">
    <property type="entry name" value="EFh"/>
    <property type="match status" value="2"/>
</dbReference>
<evidence type="ECO:0000313" key="4">
    <source>
        <dbReference type="Proteomes" id="UP000031668"/>
    </source>
</evidence>
<dbReference type="OMA" id="GHINYED"/>
<keyword evidence="4" id="KW-1185">Reference proteome</keyword>
<protein>
    <submittedName>
        <fullName evidence="3">Calmodulin</fullName>
    </submittedName>
</protein>
<dbReference type="Gene3D" id="1.10.238.10">
    <property type="entry name" value="EF-hand"/>
    <property type="match status" value="2"/>
</dbReference>
<evidence type="ECO:0000313" key="3">
    <source>
        <dbReference type="EMBL" id="KII73205.1"/>
    </source>
</evidence>
<dbReference type="SUPFAM" id="SSF47473">
    <property type="entry name" value="EF-hand"/>
    <property type="match status" value="1"/>
</dbReference>
<proteinExistence type="predicted"/>
<dbReference type="InterPro" id="IPR011992">
    <property type="entry name" value="EF-hand-dom_pair"/>
</dbReference>
<dbReference type="EMBL" id="JWZT01000923">
    <property type="protein sequence ID" value="KII73205.1"/>
    <property type="molecule type" value="Genomic_DNA"/>
</dbReference>
<dbReference type="GO" id="GO:0016460">
    <property type="term" value="C:myosin II complex"/>
    <property type="evidence" value="ECO:0007669"/>
    <property type="project" value="TreeGrafter"/>
</dbReference>
<dbReference type="PROSITE" id="PS50222">
    <property type="entry name" value="EF_HAND_2"/>
    <property type="match status" value="3"/>
</dbReference>
<feature type="domain" description="EF-hand" evidence="2">
    <location>
        <begin position="8"/>
        <end position="43"/>
    </location>
</feature>
<dbReference type="InterPro" id="IPR002048">
    <property type="entry name" value="EF_hand_dom"/>
</dbReference>
<evidence type="ECO:0000259" key="2">
    <source>
        <dbReference type="PROSITE" id="PS50222"/>
    </source>
</evidence>
<feature type="domain" description="EF-hand" evidence="2">
    <location>
        <begin position="44"/>
        <end position="79"/>
    </location>
</feature>
<dbReference type="OrthoDB" id="26525at2759"/>
<dbReference type="PANTHER" id="PTHR23048">
    <property type="entry name" value="MYOSIN LIGHT CHAIN 1, 3"/>
    <property type="match status" value="1"/>
</dbReference>
<dbReference type="PANTHER" id="PTHR23048:SF0">
    <property type="entry name" value="CALMODULIN LIKE 3"/>
    <property type="match status" value="1"/>
</dbReference>
<dbReference type="GO" id="GO:0005509">
    <property type="term" value="F:calcium ion binding"/>
    <property type="evidence" value="ECO:0007669"/>
    <property type="project" value="InterPro"/>
</dbReference>
<feature type="domain" description="EF-hand" evidence="2">
    <location>
        <begin position="81"/>
        <end position="116"/>
    </location>
</feature>
<dbReference type="Proteomes" id="UP000031668">
    <property type="component" value="Unassembled WGS sequence"/>
</dbReference>
<dbReference type="Pfam" id="PF13499">
    <property type="entry name" value="EF-hand_7"/>
    <property type="match status" value="2"/>
</dbReference>
<accession>A0A0C2NA20</accession>
<sequence>MAQRLSDEQEKDIRDAFDVFDKDGDGQIRSKDLGVVMRCLGMNPTEAELHDMINSMDSNGLGSLTYEQFRSVATQKLLSRDTENEIKEALRIFDKKGTGFVNSTELRHCLTTLGEKLSEEEADEVFRCLDPENNGNINIERATRELCGYR</sequence>
<organism evidence="3 4">
    <name type="scientific">Thelohanellus kitauei</name>
    <name type="common">Myxosporean</name>
    <dbReference type="NCBI Taxonomy" id="669202"/>
    <lineage>
        <taxon>Eukaryota</taxon>
        <taxon>Metazoa</taxon>
        <taxon>Cnidaria</taxon>
        <taxon>Myxozoa</taxon>
        <taxon>Myxosporea</taxon>
        <taxon>Bivalvulida</taxon>
        <taxon>Platysporina</taxon>
        <taxon>Myxobolidae</taxon>
        <taxon>Thelohanellus</taxon>
    </lineage>
</organism>
<dbReference type="SMART" id="SM00054">
    <property type="entry name" value="EFh"/>
    <property type="match status" value="4"/>
</dbReference>
<reference evidence="3 4" key="1">
    <citation type="journal article" date="2014" name="Genome Biol. Evol.">
        <title>The genome of the myxosporean Thelohanellus kitauei shows adaptations to nutrient acquisition within its fish host.</title>
        <authorList>
            <person name="Yang Y."/>
            <person name="Xiong J."/>
            <person name="Zhou Z."/>
            <person name="Huo F."/>
            <person name="Miao W."/>
            <person name="Ran C."/>
            <person name="Liu Y."/>
            <person name="Zhang J."/>
            <person name="Feng J."/>
            <person name="Wang M."/>
            <person name="Wang M."/>
            <person name="Wang L."/>
            <person name="Yao B."/>
        </authorList>
    </citation>
    <scope>NUCLEOTIDE SEQUENCE [LARGE SCALE GENOMIC DNA]</scope>
    <source>
        <strain evidence="3">Wuqing</strain>
    </source>
</reference>
<name>A0A0C2NA20_THEKT</name>